<feature type="domain" description="Lon proteolytic" evidence="4">
    <location>
        <begin position="611"/>
        <end position="806"/>
    </location>
</feature>
<dbReference type="SUPFAM" id="SSF52540">
    <property type="entry name" value="P-loop containing nucleoside triphosphate hydrolases"/>
    <property type="match status" value="1"/>
</dbReference>
<dbReference type="GO" id="GO:0005524">
    <property type="term" value="F:ATP binding"/>
    <property type="evidence" value="ECO:0007669"/>
    <property type="project" value="InterPro"/>
</dbReference>
<keyword evidence="6" id="KW-1185">Reference proteome</keyword>
<dbReference type="InterPro" id="IPR020568">
    <property type="entry name" value="Ribosomal_Su5_D2-typ_SF"/>
</dbReference>
<dbReference type="AlphaFoldDB" id="A0A2P6ATY4"/>
<dbReference type="EC" id="3.4.21.53" evidence="2"/>
<dbReference type="InterPro" id="IPR027065">
    <property type="entry name" value="Lon_Prtase"/>
</dbReference>
<gene>
    <name evidence="5" type="ORF">C5O18_03010</name>
</gene>
<keyword evidence="3" id="KW-0175">Coiled coil</keyword>
<dbReference type="GO" id="GO:0004176">
    <property type="term" value="F:ATP-dependent peptidase activity"/>
    <property type="evidence" value="ECO:0007669"/>
    <property type="project" value="UniProtKB-UniRule"/>
</dbReference>
<dbReference type="Gene3D" id="3.40.50.300">
    <property type="entry name" value="P-loop containing nucleotide triphosphate hydrolases"/>
    <property type="match status" value="2"/>
</dbReference>
<dbReference type="GO" id="GO:0004252">
    <property type="term" value="F:serine-type endopeptidase activity"/>
    <property type="evidence" value="ECO:0007669"/>
    <property type="project" value="UniProtKB-UniRule"/>
</dbReference>
<comment type="similarity">
    <text evidence="2">Belongs to the peptidase S16 family.</text>
</comment>
<keyword evidence="2" id="KW-0378">Hydrolase</keyword>
<dbReference type="InterPro" id="IPR046843">
    <property type="entry name" value="LonB_AAA-LID"/>
</dbReference>
<dbReference type="EMBL" id="PTQZ01000039">
    <property type="protein sequence ID" value="PQA48602.1"/>
    <property type="molecule type" value="Genomic_DNA"/>
</dbReference>
<evidence type="ECO:0000313" key="6">
    <source>
        <dbReference type="Proteomes" id="UP000243900"/>
    </source>
</evidence>
<dbReference type="Pfam" id="PF20437">
    <property type="entry name" value="LonC_helical"/>
    <property type="match status" value="1"/>
</dbReference>
<dbReference type="SUPFAM" id="SSF54211">
    <property type="entry name" value="Ribosomal protein S5 domain 2-like"/>
    <property type="match status" value="1"/>
</dbReference>
<dbReference type="GO" id="GO:0006508">
    <property type="term" value="P:proteolysis"/>
    <property type="evidence" value="ECO:0007669"/>
    <property type="project" value="UniProtKB-KW"/>
</dbReference>
<comment type="caution">
    <text evidence="5">The sequence shown here is derived from an EMBL/GenBank/DDBJ whole genome shotgun (WGS) entry which is preliminary data.</text>
</comment>
<dbReference type="InterPro" id="IPR041699">
    <property type="entry name" value="AAA_32"/>
</dbReference>
<comment type="catalytic activity">
    <reaction evidence="2">
        <text>Hydrolysis of proteins in presence of ATP.</text>
        <dbReference type="EC" id="3.4.21.53"/>
    </reaction>
</comment>
<dbReference type="Pfam" id="PF13654">
    <property type="entry name" value="AAA_32"/>
    <property type="match status" value="1"/>
</dbReference>
<feature type="active site" evidence="2">
    <location>
        <position position="744"/>
    </location>
</feature>
<dbReference type="PROSITE" id="PS51786">
    <property type="entry name" value="LON_PROTEOLYTIC"/>
    <property type="match status" value="1"/>
</dbReference>
<dbReference type="Pfam" id="PF05362">
    <property type="entry name" value="Lon_C"/>
    <property type="match status" value="1"/>
</dbReference>
<dbReference type="InterPro" id="IPR008269">
    <property type="entry name" value="Lon_proteolytic"/>
</dbReference>
<dbReference type="PANTHER" id="PTHR10046">
    <property type="entry name" value="ATP DEPENDENT LON PROTEASE FAMILY MEMBER"/>
    <property type="match status" value="1"/>
</dbReference>
<evidence type="ECO:0000256" key="1">
    <source>
        <dbReference type="ARBA" id="ARBA00022670"/>
    </source>
</evidence>
<evidence type="ECO:0000256" key="2">
    <source>
        <dbReference type="PROSITE-ProRule" id="PRU01122"/>
    </source>
</evidence>
<dbReference type="Proteomes" id="UP000243900">
    <property type="component" value="Unassembled WGS sequence"/>
</dbReference>
<name>A0A2P6ATY4_9GAMM</name>
<evidence type="ECO:0000313" key="5">
    <source>
        <dbReference type="EMBL" id="PQA48602.1"/>
    </source>
</evidence>
<dbReference type="PRINTS" id="PR00830">
    <property type="entry name" value="ENDOLAPTASE"/>
</dbReference>
<feature type="coiled-coil region" evidence="3">
    <location>
        <begin position="255"/>
        <end position="282"/>
    </location>
</feature>
<evidence type="ECO:0000256" key="3">
    <source>
        <dbReference type="SAM" id="Coils"/>
    </source>
</evidence>
<reference evidence="6" key="1">
    <citation type="submission" date="2018-02" db="EMBL/GenBank/DDBJ databases">
        <title>Genome sequencing of Solimonas sp. HR-BB.</title>
        <authorList>
            <person name="Lee Y."/>
            <person name="Jeon C.O."/>
        </authorList>
    </citation>
    <scope>NUCLEOTIDE SEQUENCE [LARGE SCALE GENOMIC DNA]</scope>
    <source>
        <strain evidence="6">HR-E</strain>
    </source>
</reference>
<dbReference type="GO" id="GO:0030163">
    <property type="term" value="P:protein catabolic process"/>
    <property type="evidence" value="ECO:0007669"/>
    <property type="project" value="InterPro"/>
</dbReference>
<accession>A0A2P6ATY4</accession>
<feature type="active site" evidence="2">
    <location>
        <position position="701"/>
    </location>
</feature>
<keyword evidence="1 2" id="KW-0645">Protease</keyword>
<organism evidence="5 6">
    <name type="scientific">Amnimonas aquatica</name>
    <dbReference type="NCBI Taxonomy" id="2094561"/>
    <lineage>
        <taxon>Bacteria</taxon>
        <taxon>Pseudomonadati</taxon>
        <taxon>Pseudomonadota</taxon>
        <taxon>Gammaproteobacteria</taxon>
        <taxon>Moraxellales</taxon>
        <taxon>Moraxellaceae</taxon>
        <taxon>Amnimonas</taxon>
    </lineage>
</organism>
<sequence length="879" mass="96551">MCGAGSDGPPPAIFRPAGWPGGGCLGYTRRHAGPGSVGPPCRRLKPLSKPLAISQLYRSTPLKHLPFRNTRRLKPMTDFLGQDRARESAEMAVAMPHDGYNLFAIGSNGLGKRTMIRRYLESVARQRPAPSDWIYVNNFKDPRYPQAIELPAGLGATFKQDVHKLWRKLSDRIVSAFESDRYQDRRESLKGELTRVQQDALAQLAAIGEKQGVKLVLRTPGGYGFSPMAENGEVMALEVFNKLAAPAQERIKAAMADMDSRLRKVARKLDQIEERNRDQIDSLNDEVALAVIDPLLDRLLEKHAAHPRLVSYLKSYRTDLLDHLELVLNAGENQDATVSVGQAGEQLPPVRYQVNALVSRDPKQGAPVILEDLPTHYNLLGHVEQVTYMGTVATDFTLIRPGALHRANGGFLMIDAEQVLEHPYAWQSLKRALRAKSLKLSSLEQMLTLTGTVSLEPDAIPLQLKLVLLGDRETFYLLQEFDPELETVFKMRADFESDMPRTPENELVYAHFLADIARREGLPPLDRSGVARLIEESARTADDQELLSLHARGVADLLRESGYWAGQAGAECITADHIRQALSGRERRHDRIRRLYLDDIGKGNQLFSCEGEVIGQVNGLTVVSYGDASFGLPSRISVTAHYGSGEITDIERDVELGGAIHSKGVLILTSYLKARFGAEHPLRFAANIAFEQSYSGVDGDSASLGELCGLLSAIGKLPVTQSLGITGSVNQFGEVQPIGGVNEKIEGFFAACQLKGLTGHQGVIIPVQNIRHLMLREDVLAAIRAGRFRIHAVSRVEEAIELLLGRPAGVMDAEGSYPEGSVFAAVAERFAVWHDAEKDDDEDEDKPAAAVVPVPVAVAASGESRATAVRRRHRGVNKH</sequence>
<dbReference type="Gene3D" id="1.10.8.60">
    <property type="match status" value="1"/>
</dbReference>
<protein>
    <recommendedName>
        <fullName evidence="2">endopeptidase La</fullName>
        <ecNumber evidence="2">3.4.21.53</ecNumber>
    </recommendedName>
</protein>
<proteinExistence type="inferred from homology"/>
<dbReference type="InterPro" id="IPR046844">
    <property type="entry name" value="Lon-like_helical"/>
</dbReference>
<keyword evidence="2" id="KW-0720">Serine protease</keyword>
<evidence type="ECO:0000259" key="4">
    <source>
        <dbReference type="PROSITE" id="PS51786"/>
    </source>
</evidence>
<dbReference type="Pfam" id="PF20436">
    <property type="entry name" value="LonB_AAA-LID"/>
    <property type="match status" value="1"/>
</dbReference>
<dbReference type="Gene3D" id="3.30.230.10">
    <property type="match status" value="1"/>
</dbReference>
<dbReference type="InterPro" id="IPR014721">
    <property type="entry name" value="Ribsml_uS5_D2-typ_fold_subgr"/>
</dbReference>
<dbReference type="InterPro" id="IPR027417">
    <property type="entry name" value="P-loop_NTPase"/>
</dbReference>